<protein>
    <submittedName>
        <fullName evidence="1">Uncharacterized protein</fullName>
    </submittedName>
</protein>
<dbReference type="AlphaFoldDB" id="A0A0E9SPS2"/>
<name>A0A0E9SPS2_ANGAN</name>
<reference evidence="1" key="2">
    <citation type="journal article" date="2015" name="Fish Shellfish Immunol.">
        <title>Early steps in the European eel (Anguilla anguilla)-Vibrio vulnificus interaction in the gills: Role of the RtxA13 toxin.</title>
        <authorList>
            <person name="Callol A."/>
            <person name="Pajuelo D."/>
            <person name="Ebbesson L."/>
            <person name="Teles M."/>
            <person name="MacKenzie S."/>
            <person name="Amaro C."/>
        </authorList>
    </citation>
    <scope>NUCLEOTIDE SEQUENCE</scope>
</reference>
<accession>A0A0E9SPS2</accession>
<evidence type="ECO:0000313" key="1">
    <source>
        <dbReference type="EMBL" id="JAH43286.1"/>
    </source>
</evidence>
<dbReference type="EMBL" id="GBXM01065291">
    <property type="protein sequence ID" value="JAH43286.1"/>
    <property type="molecule type" value="Transcribed_RNA"/>
</dbReference>
<sequence length="59" mass="6921">MNVSVPLRFENCKNPSLHQWFPALLPESHKVCLGFFVKLLIYRLKTVDYTVTSTFLHLK</sequence>
<reference evidence="1" key="1">
    <citation type="submission" date="2014-11" db="EMBL/GenBank/DDBJ databases">
        <authorList>
            <person name="Amaro Gonzalez C."/>
        </authorList>
    </citation>
    <scope>NUCLEOTIDE SEQUENCE</scope>
</reference>
<organism evidence="1">
    <name type="scientific">Anguilla anguilla</name>
    <name type="common">European freshwater eel</name>
    <name type="synonym">Muraena anguilla</name>
    <dbReference type="NCBI Taxonomy" id="7936"/>
    <lineage>
        <taxon>Eukaryota</taxon>
        <taxon>Metazoa</taxon>
        <taxon>Chordata</taxon>
        <taxon>Craniata</taxon>
        <taxon>Vertebrata</taxon>
        <taxon>Euteleostomi</taxon>
        <taxon>Actinopterygii</taxon>
        <taxon>Neopterygii</taxon>
        <taxon>Teleostei</taxon>
        <taxon>Anguilliformes</taxon>
        <taxon>Anguillidae</taxon>
        <taxon>Anguilla</taxon>
    </lineage>
</organism>
<proteinExistence type="predicted"/>